<dbReference type="InterPro" id="IPR041588">
    <property type="entry name" value="Integrase_H2C2"/>
</dbReference>
<dbReference type="GO" id="GO:0003676">
    <property type="term" value="F:nucleic acid binding"/>
    <property type="evidence" value="ECO:0007669"/>
    <property type="project" value="InterPro"/>
</dbReference>
<evidence type="ECO:0000256" key="2">
    <source>
        <dbReference type="ARBA" id="ARBA00022695"/>
    </source>
</evidence>
<evidence type="ECO:0000313" key="9">
    <source>
        <dbReference type="EMBL" id="KAE9172876.1"/>
    </source>
</evidence>
<dbReference type="PANTHER" id="PTHR37984">
    <property type="entry name" value="PROTEIN CBG26694"/>
    <property type="match status" value="1"/>
</dbReference>
<dbReference type="Gene3D" id="3.10.10.10">
    <property type="entry name" value="HIV Type 1 Reverse Transcriptase, subunit A, domain 1"/>
    <property type="match status" value="2"/>
</dbReference>
<dbReference type="Gene3D" id="1.10.340.70">
    <property type="match status" value="1"/>
</dbReference>
<dbReference type="AlphaFoldDB" id="A0A6A3VY65"/>
<keyword evidence="2" id="KW-0548">Nucleotidyltransferase</keyword>
<dbReference type="InterPro" id="IPR036397">
    <property type="entry name" value="RNaseH_sf"/>
</dbReference>
<dbReference type="Pfam" id="PF00078">
    <property type="entry name" value="RVT_1"/>
    <property type="match status" value="1"/>
</dbReference>
<evidence type="ECO:0000256" key="4">
    <source>
        <dbReference type="ARBA" id="ARBA00022759"/>
    </source>
</evidence>
<evidence type="ECO:0000256" key="5">
    <source>
        <dbReference type="ARBA" id="ARBA00022801"/>
    </source>
</evidence>
<evidence type="ECO:0000256" key="7">
    <source>
        <dbReference type="SAM" id="MobiDB-lite"/>
    </source>
</evidence>
<dbReference type="EMBL" id="QXGB01003085">
    <property type="protein sequence ID" value="KAE9172876.1"/>
    <property type="molecule type" value="Genomic_DNA"/>
</dbReference>
<feature type="domain" description="Integrase catalytic" evidence="8">
    <location>
        <begin position="1008"/>
        <end position="1182"/>
    </location>
</feature>
<feature type="compositionally biased region" description="Basic residues" evidence="7">
    <location>
        <begin position="26"/>
        <end position="43"/>
    </location>
</feature>
<accession>A0A6A3VY65</accession>
<dbReference type="CDD" id="cd01647">
    <property type="entry name" value="RT_LTR"/>
    <property type="match status" value="1"/>
</dbReference>
<dbReference type="FunFam" id="3.30.70.270:FF:000026">
    <property type="entry name" value="Transposon Ty3-G Gag-Pol polyprotein"/>
    <property type="match status" value="1"/>
</dbReference>
<organism evidence="9 10">
    <name type="scientific">Phytophthora fragariae</name>
    <dbReference type="NCBI Taxonomy" id="53985"/>
    <lineage>
        <taxon>Eukaryota</taxon>
        <taxon>Sar</taxon>
        <taxon>Stramenopiles</taxon>
        <taxon>Oomycota</taxon>
        <taxon>Peronosporomycetes</taxon>
        <taxon>Peronosporales</taxon>
        <taxon>Peronosporaceae</taxon>
        <taxon>Phytophthora</taxon>
    </lineage>
</organism>
<dbReference type="OrthoDB" id="154058at2759"/>
<dbReference type="InterPro" id="IPR043128">
    <property type="entry name" value="Rev_trsase/Diguanyl_cyclase"/>
</dbReference>
<evidence type="ECO:0000259" key="8">
    <source>
        <dbReference type="PROSITE" id="PS50994"/>
    </source>
</evidence>
<evidence type="ECO:0000256" key="3">
    <source>
        <dbReference type="ARBA" id="ARBA00022722"/>
    </source>
</evidence>
<dbReference type="CDD" id="cd09274">
    <property type="entry name" value="RNase_HI_RT_Ty3"/>
    <property type="match status" value="1"/>
</dbReference>
<dbReference type="InterPro" id="IPR043502">
    <property type="entry name" value="DNA/RNA_pol_sf"/>
</dbReference>
<feature type="region of interest" description="Disordered" evidence="7">
    <location>
        <begin position="16"/>
        <end position="44"/>
    </location>
</feature>
<dbReference type="InterPro" id="IPR000477">
    <property type="entry name" value="RT_dom"/>
</dbReference>
<protein>
    <recommendedName>
        <fullName evidence="8">Integrase catalytic domain-containing protein</fullName>
    </recommendedName>
</protein>
<comment type="caution">
    <text evidence="9">The sequence shown here is derived from an EMBL/GenBank/DDBJ whole genome shotgun (WGS) entry which is preliminary data.</text>
</comment>
<dbReference type="PANTHER" id="PTHR37984:SF5">
    <property type="entry name" value="PROTEIN NYNRIN-LIKE"/>
    <property type="match status" value="1"/>
</dbReference>
<keyword evidence="1" id="KW-0808">Transferase</keyword>
<sequence length="1240" mass="139292">MARTLRDKASELRAAAAAAEEEARQLHKKMKRQERTRTRRARRANQEVVAALGAGNSDTVITGAGTRAQLEAGDYSSINVETPDVLDAVLKESRARRRQIRKVRKARAKERRELQAALDELERDDRPYFAYGDANHRRGAKTSRKMSVEEAWAVGYTAPSVTKGEDNDAGRRRRAKYYNYHSGSVYMRPRVQRTANDHRPMRVGHLRAVQAPATSTLPTARVTACRDTKEIKLDTGVQYSVAGEEWQAYGERQNVLPPVDYVEGFTGALTKVLGVWRFAFRTQYDQLMVVDALVVSGAPTEILLGEDWMLTNGVKIDFTACEMKWWDDGNKKIVPFSCSSKESESTRTVQVRMVRTAKVTTNTYQRVELAVAAHEGTTGLSVPAQRVEPHLMLAPTLTTVRNGKVMVPVMNLVGSKATLPAREALGTWAPTTDDLEVIELAGDLTRDGVMCWLRELGGGGENPLSNENDLDVGDMSDEDKELLMTLLRHYPTLLEPREGCPPMTTLGVEHEIHTGTEAPIKVRPRRHAQQEHETIDEHVEAMLKDGVIEESHGAWGFPVVLVKKKYGSVRFCIDYRMLNAITKPDVYPLPRIDDTLDHLHGARRLPVWTFIQGLFRFVRMPFGLANAPGTFQRMMDAVLRGLTWQTCLVYLDDVIIFTKGGVTRHVVELAAVLERLKRAGLSLKAKKCTFASEKLEYLGHELEAVQRFPVPTDTTEVKRFVHMAGFYRRFIPNFGSKAAPMTRLLRKDAVWRWAEPQQEAFEQLKKALTGKPVLAYPDFSRPFKLVTDASQVNSPTVAKYSITDLECAAVIWAVKLFRSYLYGRHFELVTDHATLKWLMTSKDLTGRLHRWALQLQEYNFTVVYRPGAGNVVADALSRAPVNSVTAARGDQQNLEEHGGEGQLTDAEIKSEQAHDKTVKRLLEKGSYGASVIEESQGLVCIRDERGGRRVVLPSTLWAKALKEHHDSIFACHLRTPQTYARIATVYWWPDMRAHVKRRVQACRDCGSRKSKPKEVVPPLRSQDVGDVGDRRALDVAGPLPLTADGNRYVIAAVDYASRYVVTAAVPTHTATDIAQFIVGKLVMVYGPMRELVMDGAPELNGRVIEELVNLLQARQMTPVPYRPALLGLVERFHRTWKDMVSLYVAEAQNDWDRWLPCAAYAYNGARHTGTQLTPNELMMGRKLRAPNELLRATRVTQTGPAAKYHQALVSSMSKASAAAKAALAKEQRRRESYYDRRRAN</sequence>
<dbReference type="FunFam" id="3.30.70.270:FF:000003">
    <property type="entry name" value="Transposon Ty3-G Gag-Pol polyprotein"/>
    <property type="match status" value="1"/>
</dbReference>
<dbReference type="SUPFAM" id="SSF53098">
    <property type="entry name" value="Ribonuclease H-like"/>
    <property type="match status" value="1"/>
</dbReference>
<dbReference type="InterPro" id="IPR012337">
    <property type="entry name" value="RNaseH-like_sf"/>
</dbReference>
<dbReference type="Pfam" id="PF17921">
    <property type="entry name" value="Integrase_H2C2"/>
    <property type="match status" value="1"/>
</dbReference>
<gene>
    <name evidence="9" type="ORF">PF005_g26514</name>
</gene>
<keyword evidence="4" id="KW-0255">Endonuclease</keyword>
<dbReference type="InterPro" id="IPR041373">
    <property type="entry name" value="RT_RNaseH"/>
</dbReference>
<dbReference type="InterPro" id="IPR050951">
    <property type="entry name" value="Retrovirus_Pol_polyprotein"/>
</dbReference>
<dbReference type="Gene3D" id="3.30.70.270">
    <property type="match status" value="3"/>
</dbReference>
<dbReference type="GO" id="GO:0004519">
    <property type="term" value="F:endonuclease activity"/>
    <property type="evidence" value="ECO:0007669"/>
    <property type="project" value="UniProtKB-KW"/>
</dbReference>
<keyword evidence="3" id="KW-0540">Nuclease</keyword>
<name>A0A6A3VY65_9STRA</name>
<evidence type="ECO:0000256" key="1">
    <source>
        <dbReference type="ARBA" id="ARBA00022679"/>
    </source>
</evidence>
<keyword evidence="5" id="KW-0378">Hydrolase</keyword>
<dbReference type="Gene3D" id="3.30.420.10">
    <property type="entry name" value="Ribonuclease H-like superfamily/Ribonuclease H"/>
    <property type="match status" value="1"/>
</dbReference>
<dbReference type="SUPFAM" id="SSF56672">
    <property type="entry name" value="DNA/RNA polymerases"/>
    <property type="match status" value="1"/>
</dbReference>
<proteinExistence type="predicted"/>
<dbReference type="PROSITE" id="PS50994">
    <property type="entry name" value="INTEGRASE"/>
    <property type="match status" value="1"/>
</dbReference>
<dbReference type="Pfam" id="PF17917">
    <property type="entry name" value="RT_RNaseH"/>
    <property type="match status" value="1"/>
</dbReference>
<dbReference type="GO" id="GO:0016787">
    <property type="term" value="F:hydrolase activity"/>
    <property type="evidence" value="ECO:0007669"/>
    <property type="project" value="UniProtKB-KW"/>
</dbReference>
<dbReference type="Proteomes" id="UP000433483">
    <property type="component" value="Unassembled WGS sequence"/>
</dbReference>
<dbReference type="GO" id="GO:0003964">
    <property type="term" value="F:RNA-directed DNA polymerase activity"/>
    <property type="evidence" value="ECO:0007669"/>
    <property type="project" value="UniProtKB-KW"/>
</dbReference>
<evidence type="ECO:0000313" key="10">
    <source>
        <dbReference type="Proteomes" id="UP000433483"/>
    </source>
</evidence>
<dbReference type="InterPro" id="IPR001584">
    <property type="entry name" value="Integrase_cat-core"/>
</dbReference>
<reference evidence="9 10" key="1">
    <citation type="submission" date="2018-08" db="EMBL/GenBank/DDBJ databases">
        <title>Genomic investigation of the strawberry pathogen Phytophthora fragariae indicates pathogenicity is determined by transcriptional variation in three key races.</title>
        <authorList>
            <person name="Adams T.M."/>
            <person name="Armitage A.D."/>
            <person name="Sobczyk M.K."/>
            <person name="Bates H.J."/>
            <person name="Dunwell J.M."/>
            <person name="Nellist C.F."/>
            <person name="Harrison R.J."/>
        </authorList>
    </citation>
    <scope>NUCLEOTIDE SEQUENCE [LARGE SCALE GENOMIC DNA]</scope>
    <source>
        <strain evidence="9 10">NOV-27</strain>
    </source>
</reference>
<keyword evidence="6" id="KW-0695">RNA-directed DNA polymerase</keyword>
<evidence type="ECO:0000256" key="6">
    <source>
        <dbReference type="ARBA" id="ARBA00022918"/>
    </source>
</evidence>
<dbReference type="GO" id="GO:0015074">
    <property type="term" value="P:DNA integration"/>
    <property type="evidence" value="ECO:0007669"/>
    <property type="project" value="InterPro"/>
</dbReference>
<keyword evidence="10" id="KW-1185">Reference proteome</keyword>